<dbReference type="InterPro" id="IPR018378">
    <property type="entry name" value="C-type_lectin_CS"/>
</dbReference>
<dbReference type="PANTHER" id="PTHR22803">
    <property type="entry name" value="MANNOSE, PHOSPHOLIPASE, LECTIN RECEPTOR RELATED"/>
    <property type="match status" value="1"/>
</dbReference>
<evidence type="ECO:0000259" key="3">
    <source>
        <dbReference type="PROSITE" id="PS50041"/>
    </source>
</evidence>
<dbReference type="Gene3D" id="3.10.100.10">
    <property type="entry name" value="Mannose-Binding Protein A, subunit A"/>
    <property type="match status" value="1"/>
</dbReference>
<dbReference type="InterPro" id="IPR016186">
    <property type="entry name" value="C-type_lectin-like/link_sf"/>
</dbReference>
<dbReference type="InterPro" id="IPR050111">
    <property type="entry name" value="C-type_lectin/snaclec_domain"/>
</dbReference>
<dbReference type="AlphaFoldDB" id="A0AAV4DPL3"/>
<evidence type="ECO:0000313" key="5">
    <source>
        <dbReference type="Proteomes" id="UP000735302"/>
    </source>
</evidence>
<organism evidence="4 5">
    <name type="scientific">Plakobranchus ocellatus</name>
    <dbReference type="NCBI Taxonomy" id="259542"/>
    <lineage>
        <taxon>Eukaryota</taxon>
        <taxon>Metazoa</taxon>
        <taxon>Spiralia</taxon>
        <taxon>Lophotrochozoa</taxon>
        <taxon>Mollusca</taxon>
        <taxon>Gastropoda</taxon>
        <taxon>Heterobranchia</taxon>
        <taxon>Euthyneura</taxon>
        <taxon>Panpulmonata</taxon>
        <taxon>Sacoglossa</taxon>
        <taxon>Placobranchoidea</taxon>
        <taxon>Plakobranchidae</taxon>
        <taxon>Plakobranchus</taxon>
    </lineage>
</organism>
<dbReference type="CDD" id="cd00037">
    <property type="entry name" value="CLECT"/>
    <property type="match status" value="1"/>
</dbReference>
<sequence length="157" mass="18373">MHLTDMSVLLIWLLLGVLGALSKTDVPRYWASKVFPETKSVYFLSKRRPRFSIHLMNELCKNIDGYLVELDSLDEQNFVAGFLKAHTIYYAFTGANDIKREGTFVFYNSKKLMPALKWLSHEPDNYNNKEDCVRIRPKGLNDISCKYRDHYICELRV</sequence>
<proteinExistence type="predicted"/>
<feature type="signal peptide" evidence="2">
    <location>
        <begin position="1"/>
        <end position="22"/>
    </location>
</feature>
<accession>A0AAV4DPL3</accession>
<evidence type="ECO:0000313" key="4">
    <source>
        <dbReference type="EMBL" id="GFO46057.1"/>
    </source>
</evidence>
<dbReference type="SMART" id="SM00034">
    <property type="entry name" value="CLECT"/>
    <property type="match status" value="1"/>
</dbReference>
<gene>
    <name evidence="4" type="ORF">PoB_007256200</name>
</gene>
<dbReference type="Proteomes" id="UP000735302">
    <property type="component" value="Unassembled WGS sequence"/>
</dbReference>
<evidence type="ECO:0000256" key="2">
    <source>
        <dbReference type="SAM" id="SignalP"/>
    </source>
</evidence>
<dbReference type="PROSITE" id="PS00615">
    <property type="entry name" value="C_TYPE_LECTIN_1"/>
    <property type="match status" value="1"/>
</dbReference>
<dbReference type="InterPro" id="IPR001304">
    <property type="entry name" value="C-type_lectin-like"/>
</dbReference>
<evidence type="ECO:0000256" key="1">
    <source>
        <dbReference type="ARBA" id="ARBA00023157"/>
    </source>
</evidence>
<comment type="caution">
    <text evidence="4">The sequence shown here is derived from an EMBL/GenBank/DDBJ whole genome shotgun (WGS) entry which is preliminary data.</text>
</comment>
<dbReference type="EMBL" id="BLXT01008141">
    <property type="protein sequence ID" value="GFO46057.1"/>
    <property type="molecule type" value="Genomic_DNA"/>
</dbReference>
<keyword evidence="2" id="KW-0732">Signal</keyword>
<dbReference type="Pfam" id="PF00059">
    <property type="entry name" value="Lectin_C"/>
    <property type="match status" value="1"/>
</dbReference>
<feature type="chain" id="PRO_5043819946" evidence="2">
    <location>
        <begin position="23"/>
        <end position="157"/>
    </location>
</feature>
<feature type="domain" description="C-type lectin" evidence="3">
    <location>
        <begin position="42"/>
        <end position="154"/>
    </location>
</feature>
<dbReference type="PROSITE" id="PS50041">
    <property type="entry name" value="C_TYPE_LECTIN_2"/>
    <property type="match status" value="1"/>
</dbReference>
<keyword evidence="5" id="KW-1185">Reference proteome</keyword>
<name>A0AAV4DPL3_9GAST</name>
<dbReference type="InterPro" id="IPR016187">
    <property type="entry name" value="CTDL_fold"/>
</dbReference>
<protein>
    <submittedName>
        <fullName evidence="4">Collectin-11</fullName>
    </submittedName>
</protein>
<dbReference type="SUPFAM" id="SSF56436">
    <property type="entry name" value="C-type lectin-like"/>
    <property type="match status" value="1"/>
</dbReference>
<reference evidence="4 5" key="1">
    <citation type="journal article" date="2021" name="Elife">
        <title>Chloroplast acquisition without the gene transfer in kleptoplastic sea slugs, Plakobranchus ocellatus.</title>
        <authorList>
            <person name="Maeda T."/>
            <person name="Takahashi S."/>
            <person name="Yoshida T."/>
            <person name="Shimamura S."/>
            <person name="Takaki Y."/>
            <person name="Nagai Y."/>
            <person name="Toyoda A."/>
            <person name="Suzuki Y."/>
            <person name="Arimoto A."/>
            <person name="Ishii H."/>
            <person name="Satoh N."/>
            <person name="Nishiyama T."/>
            <person name="Hasebe M."/>
            <person name="Maruyama T."/>
            <person name="Minagawa J."/>
            <person name="Obokata J."/>
            <person name="Shigenobu S."/>
        </authorList>
    </citation>
    <scope>NUCLEOTIDE SEQUENCE [LARGE SCALE GENOMIC DNA]</scope>
</reference>
<keyword evidence="1" id="KW-1015">Disulfide bond</keyword>